<dbReference type="OrthoDB" id="9764016at2"/>
<dbReference type="RefSeq" id="WP_035863827.1">
    <property type="nucleotide sequence ID" value="NZ_KK853997.1"/>
</dbReference>
<dbReference type="SUPFAM" id="SSF51197">
    <property type="entry name" value="Clavaminate synthase-like"/>
    <property type="match status" value="1"/>
</dbReference>
<dbReference type="PROSITE" id="PS51184">
    <property type="entry name" value="JMJC"/>
    <property type="match status" value="1"/>
</dbReference>
<gene>
    <name evidence="5" type="ORF">KCH_35310</name>
</gene>
<dbReference type="Gene3D" id="2.60.120.650">
    <property type="entry name" value="Cupin"/>
    <property type="match status" value="1"/>
</dbReference>
<dbReference type="EMBL" id="JNBY01000091">
    <property type="protein sequence ID" value="KDN84666.1"/>
    <property type="molecule type" value="Genomic_DNA"/>
</dbReference>
<evidence type="ECO:0000256" key="1">
    <source>
        <dbReference type="ARBA" id="ARBA00001954"/>
    </source>
</evidence>
<evidence type="ECO:0000256" key="3">
    <source>
        <dbReference type="ARBA" id="ARBA00023004"/>
    </source>
</evidence>
<comment type="cofactor">
    <cofactor evidence="1">
        <name>Fe(2+)</name>
        <dbReference type="ChEBI" id="CHEBI:29033"/>
    </cofactor>
</comment>
<dbReference type="PATRIC" id="fig|1348663.4.peg.3395"/>
<dbReference type="PANTHER" id="PTHR13096">
    <property type="entry name" value="MINA53 MYC INDUCED NUCLEAR ANTIGEN"/>
    <property type="match status" value="1"/>
</dbReference>
<evidence type="ECO:0000259" key="4">
    <source>
        <dbReference type="PROSITE" id="PS51184"/>
    </source>
</evidence>
<dbReference type="AlphaFoldDB" id="A0A066Z2Y0"/>
<dbReference type="SMART" id="SM00558">
    <property type="entry name" value="JmjC"/>
    <property type="match status" value="1"/>
</dbReference>
<evidence type="ECO:0000313" key="6">
    <source>
        <dbReference type="Proteomes" id="UP000027178"/>
    </source>
</evidence>
<name>A0A066Z2Y0_9ACTN</name>
<feature type="domain" description="JmjC" evidence="4">
    <location>
        <begin position="86"/>
        <end position="243"/>
    </location>
</feature>
<dbReference type="HOGENOM" id="CLU_013645_1_0_11"/>
<dbReference type="Pfam" id="PF08007">
    <property type="entry name" value="JmjC_2"/>
    <property type="match status" value="1"/>
</dbReference>
<dbReference type="eggNOG" id="COG2850">
    <property type="taxonomic scope" value="Bacteria"/>
</dbReference>
<comment type="caution">
    <text evidence="5">The sequence shown here is derived from an EMBL/GenBank/DDBJ whole genome shotgun (WGS) entry which is preliminary data.</text>
</comment>
<dbReference type="GO" id="GO:0046872">
    <property type="term" value="F:metal ion binding"/>
    <property type="evidence" value="ECO:0007669"/>
    <property type="project" value="UniProtKB-KW"/>
</dbReference>
<reference evidence="5 6" key="1">
    <citation type="submission" date="2014-05" db="EMBL/GenBank/DDBJ databases">
        <title>Draft Genome Sequence of Kitasatospora cheerisanensis KCTC 2395.</title>
        <authorList>
            <person name="Nam D.H."/>
        </authorList>
    </citation>
    <scope>NUCLEOTIDE SEQUENCE [LARGE SCALE GENOMIC DNA]</scope>
    <source>
        <strain evidence="5 6">KCTC 2395</strain>
    </source>
</reference>
<keyword evidence="2" id="KW-0479">Metal-binding</keyword>
<protein>
    <submittedName>
        <fullName evidence="5">Cupin</fullName>
    </submittedName>
</protein>
<proteinExistence type="predicted"/>
<accession>A0A066Z2Y0</accession>
<evidence type="ECO:0000256" key="2">
    <source>
        <dbReference type="ARBA" id="ARBA00022723"/>
    </source>
</evidence>
<dbReference type="PANTHER" id="PTHR13096:SF8">
    <property type="entry name" value="RIBOSOMAL OXYGENASE 1"/>
    <property type="match status" value="1"/>
</dbReference>
<keyword evidence="3" id="KW-0408">Iron</keyword>
<evidence type="ECO:0000313" key="5">
    <source>
        <dbReference type="EMBL" id="KDN84666.1"/>
    </source>
</evidence>
<keyword evidence="6" id="KW-1185">Reference proteome</keyword>
<dbReference type="InterPro" id="IPR039994">
    <property type="entry name" value="NO66-like"/>
</dbReference>
<dbReference type="InterPro" id="IPR003347">
    <property type="entry name" value="JmjC_dom"/>
</dbReference>
<dbReference type="Proteomes" id="UP000027178">
    <property type="component" value="Unassembled WGS sequence"/>
</dbReference>
<organism evidence="5 6">
    <name type="scientific">Kitasatospora cheerisanensis KCTC 2395</name>
    <dbReference type="NCBI Taxonomy" id="1348663"/>
    <lineage>
        <taxon>Bacteria</taxon>
        <taxon>Bacillati</taxon>
        <taxon>Actinomycetota</taxon>
        <taxon>Actinomycetes</taxon>
        <taxon>Kitasatosporales</taxon>
        <taxon>Streptomycetaceae</taxon>
        <taxon>Kitasatospora</taxon>
    </lineage>
</organism>
<sequence>MTTEQFSVVERLGGDHFLAQTLGRSFKVARGEAASLAGLMSWDDLNAILTHHRFESPRFRLAANGEQVPAHSYSRPITTRRSTVWHQLQPSELHKRLAEGATLVLDAVDELHPGIGALAGQLERWLRTGVQVNLYASWTGTEGFGVHWDDHDVVVVQLDGAKRWRIYGPTRALPMHRDVETPEPPPEEPVADLVLTAGDVLYLPRGWWHAVAASEGEHSLHVTCGLQSTTGADLIIWLSEMLRAHEAVRADIPRFGTAEEQRAFLDTIGKLIATELESDDLIARFSSARDATERARLAPSLPHITAAPPDADLQVHLVTTRPALAAMPDGTVRLTAGGEEWTFAAKAEPLLALLADGEPHRLADLAEAADITLAQAAGVVTELVDGQAAAIGGPR</sequence>